<gene>
    <name evidence="1" type="ORF">L6452_03988</name>
</gene>
<organism evidence="1 2">
    <name type="scientific">Arctium lappa</name>
    <name type="common">Greater burdock</name>
    <name type="synonym">Lappa major</name>
    <dbReference type="NCBI Taxonomy" id="4217"/>
    <lineage>
        <taxon>Eukaryota</taxon>
        <taxon>Viridiplantae</taxon>
        <taxon>Streptophyta</taxon>
        <taxon>Embryophyta</taxon>
        <taxon>Tracheophyta</taxon>
        <taxon>Spermatophyta</taxon>
        <taxon>Magnoliopsida</taxon>
        <taxon>eudicotyledons</taxon>
        <taxon>Gunneridae</taxon>
        <taxon>Pentapetalae</taxon>
        <taxon>asterids</taxon>
        <taxon>campanulids</taxon>
        <taxon>Asterales</taxon>
        <taxon>Asteraceae</taxon>
        <taxon>Carduoideae</taxon>
        <taxon>Cardueae</taxon>
        <taxon>Arctiinae</taxon>
        <taxon>Arctium</taxon>
    </lineage>
</organism>
<dbReference type="Proteomes" id="UP001055879">
    <property type="component" value="Linkage Group LG01"/>
</dbReference>
<proteinExistence type="predicted"/>
<name>A0ACB9FN64_ARCLA</name>
<comment type="caution">
    <text evidence="1">The sequence shown here is derived from an EMBL/GenBank/DDBJ whole genome shotgun (WGS) entry which is preliminary data.</text>
</comment>
<evidence type="ECO:0000313" key="2">
    <source>
        <dbReference type="Proteomes" id="UP001055879"/>
    </source>
</evidence>
<sequence length="390" mass="43741">MEFMADHHRDTDSNFATGFSNFLIDQANNLGFSGNHIAPPELKINMDSTRILGAEIIDTNQDHKRRCFEKLLVRTERTTEENVEDVKCSLQVEVIDDTALIEATAAVSGFKTCYKKNETDNGYRNKAPIGGSKKIKQENDGKKRRNKGSKKVGRTCSTKCVNETKFNGQTVEGQGATEKKISEGKGQKMLRKMGGKVKVVYQRKDTKGLKLVPTGLEEHQNVPKKIINGVFPESETVNLKASNGIEQESTIELVETQTVNQIDDGLNPKIGIDVHTEKIEEKDQDACENTSKKMVYSREELEALRFVGEEEQTQKWTEVYSGLSPSVAKEYTSLLVDTDNRQPQRYNNRVANCGSTRHAILSMPPVLPLCSSSNDRKFAPYGRGFRVNFH</sequence>
<protein>
    <submittedName>
        <fullName evidence="1">Uncharacterized protein</fullName>
    </submittedName>
</protein>
<reference evidence="2" key="1">
    <citation type="journal article" date="2022" name="Mol. Ecol. Resour.">
        <title>The genomes of chicory, endive, great burdock and yacon provide insights into Asteraceae palaeo-polyploidization history and plant inulin production.</title>
        <authorList>
            <person name="Fan W."/>
            <person name="Wang S."/>
            <person name="Wang H."/>
            <person name="Wang A."/>
            <person name="Jiang F."/>
            <person name="Liu H."/>
            <person name="Zhao H."/>
            <person name="Xu D."/>
            <person name="Zhang Y."/>
        </authorList>
    </citation>
    <scope>NUCLEOTIDE SEQUENCE [LARGE SCALE GENOMIC DNA]</scope>
    <source>
        <strain evidence="2">cv. Niubang</strain>
    </source>
</reference>
<keyword evidence="2" id="KW-1185">Reference proteome</keyword>
<accession>A0ACB9FN64</accession>
<reference evidence="1 2" key="2">
    <citation type="journal article" date="2022" name="Mol. Ecol. Resour.">
        <title>The genomes of chicory, endive, great burdock and yacon provide insights into Asteraceae paleo-polyploidization history and plant inulin production.</title>
        <authorList>
            <person name="Fan W."/>
            <person name="Wang S."/>
            <person name="Wang H."/>
            <person name="Wang A."/>
            <person name="Jiang F."/>
            <person name="Liu H."/>
            <person name="Zhao H."/>
            <person name="Xu D."/>
            <person name="Zhang Y."/>
        </authorList>
    </citation>
    <scope>NUCLEOTIDE SEQUENCE [LARGE SCALE GENOMIC DNA]</scope>
    <source>
        <strain evidence="2">cv. Niubang</strain>
    </source>
</reference>
<evidence type="ECO:0000313" key="1">
    <source>
        <dbReference type="EMBL" id="KAI3772794.1"/>
    </source>
</evidence>
<dbReference type="EMBL" id="CM042047">
    <property type="protein sequence ID" value="KAI3772794.1"/>
    <property type="molecule type" value="Genomic_DNA"/>
</dbReference>